<dbReference type="InterPro" id="IPR034732">
    <property type="entry name" value="EPHD"/>
</dbReference>
<dbReference type="InterPro" id="IPR001025">
    <property type="entry name" value="BAH_dom"/>
</dbReference>
<evidence type="ECO:0000256" key="4">
    <source>
        <dbReference type="PROSITE-ProRule" id="PRU00146"/>
    </source>
</evidence>
<dbReference type="Gene3D" id="2.30.30.490">
    <property type="match status" value="1"/>
</dbReference>
<evidence type="ECO:0008006" key="11">
    <source>
        <dbReference type="Google" id="ProtNLM"/>
    </source>
</evidence>
<feature type="region of interest" description="Disordered" evidence="5">
    <location>
        <begin position="551"/>
        <end position="597"/>
    </location>
</feature>
<dbReference type="EMBL" id="KV428068">
    <property type="protein sequence ID" value="KZT38180.1"/>
    <property type="molecule type" value="Genomic_DNA"/>
</dbReference>
<dbReference type="OrthoDB" id="336088at2759"/>
<feature type="domain" description="PHD-type" evidence="8">
    <location>
        <begin position="666"/>
        <end position="794"/>
    </location>
</feature>
<evidence type="ECO:0000259" key="7">
    <source>
        <dbReference type="PROSITE" id="PS51038"/>
    </source>
</evidence>
<gene>
    <name evidence="9" type="ORF">SISSUDRAFT_1047408</name>
</gene>
<dbReference type="AlphaFoldDB" id="A0A166D6A7"/>
<keyword evidence="1" id="KW-0479">Metal-binding</keyword>
<dbReference type="InterPro" id="IPR019786">
    <property type="entry name" value="Zinc_finger_PHD-type_CS"/>
</dbReference>
<dbReference type="PANTHER" id="PTHR47672">
    <property type="entry name" value="E3 UBIQUITIN-PROTEIN LIGASE SNT2"/>
    <property type="match status" value="1"/>
</dbReference>
<dbReference type="InterPro" id="IPR019787">
    <property type="entry name" value="Znf_PHD-finger"/>
</dbReference>
<dbReference type="CDD" id="cd15497">
    <property type="entry name" value="PHD1_Snt2p_like"/>
    <property type="match status" value="1"/>
</dbReference>
<dbReference type="GO" id="GO:0006355">
    <property type="term" value="P:regulation of DNA-templated transcription"/>
    <property type="evidence" value="ECO:0007669"/>
    <property type="project" value="InterPro"/>
</dbReference>
<dbReference type="Proteomes" id="UP000076798">
    <property type="component" value="Unassembled WGS sequence"/>
</dbReference>
<evidence type="ECO:0000259" key="8">
    <source>
        <dbReference type="PROSITE" id="PS51805"/>
    </source>
</evidence>
<evidence type="ECO:0000256" key="1">
    <source>
        <dbReference type="ARBA" id="ARBA00022723"/>
    </source>
</evidence>
<dbReference type="InterPro" id="IPR029617">
    <property type="entry name" value="Snt2"/>
</dbReference>
<evidence type="ECO:0000313" key="9">
    <source>
        <dbReference type="EMBL" id="KZT38180.1"/>
    </source>
</evidence>
<dbReference type="CDD" id="cd15571">
    <property type="entry name" value="ePHD"/>
    <property type="match status" value="1"/>
</dbReference>
<evidence type="ECO:0000313" key="10">
    <source>
        <dbReference type="Proteomes" id="UP000076798"/>
    </source>
</evidence>
<dbReference type="InterPro" id="IPR013083">
    <property type="entry name" value="Znf_RING/FYVE/PHD"/>
</dbReference>
<feature type="compositionally biased region" description="Low complexity" evidence="5">
    <location>
        <begin position="585"/>
        <end position="597"/>
    </location>
</feature>
<keyword evidence="3" id="KW-0862">Zinc</keyword>
<dbReference type="GO" id="GO:0048189">
    <property type="term" value="C:Lid2 complex"/>
    <property type="evidence" value="ECO:0007669"/>
    <property type="project" value="TreeGrafter"/>
</dbReference>
<reference evidence="9 10" key="1">
    <citation type="journal article" date="2016" name="Mol. Biol. Evol.">
        <title>Comparative Genomics of Early-Diverging Mushroom-Forming Fungi Provides Insights into the Origins of Lignocellulose Decay Capabilities.</title>
        <authorList>
            <person name="Nagy L.G."/>
            <person name="Riley R."/>
            <person name="Tritt A."/>
            <person name="Adam C."/>
            <person name="Daum C."/>
            <person name="Floudas D."/>
            <person name="Sun H."/>
            <person name="Yadav J.S."/>
            <person name="Pangilinan J."/>
            <person name="Larsson K.H."/>
            <person name="Matsuura K."/>
            <person name="Barry K."/>
            <person name="Labutti K."/>
            <person name="Kuo R."/>
            <person name="Ohm R.A."/>
            <person name="Bhattacharya S.S."/>
            <person name="Shirouzu T."/>
            <person name="Yoshinaga Y."/>
            <person name="Martin F.M."/>
            <person name="Grigoriev I.V."/>
            <person name="Hibbett D.S."/>
        </authorList>
    </citation>
    <scope>NUCLEOTIDE SEQUENCE [LARGE SCALE GENOMIC DNA]</scope>
    <source>
        <strain evidence="9 10">HHB10207 ss-3</strain>
    </source>
</reference>
<dbReference type="SMART" id="SM00249">
    <property type="entry name" value="PHD"/>
    <property type="match status" value="3"/>
</dbReference>
<dbReference type="GO" id="GO:0043565">
    <property type="term" value="F:sequence-specific DNA binding"/>
    <property type="evidence" value="ECO:0007669"/>
    <property type="project" value="InterPro"/>
</dbReference>
<keyword evidence="10" id="KW-1185">Reference proteome</keyword>
<dbReference type="SMART" id="SM00439">
    <property type="entry name" value="BAH"/>
    <property type="match status" value="1"/>
</dbReference>
<sequence>MSNPDLLIPIESGEKVKVNDHVYLGNHYSARDGLPYQIARIMEFLPPEGASNIRMKGKGKEIYSRVRINQYNRPGDVYERHWPDSRLLYASFMTDVVPLNFIRGKCYVRHKDMISDLTAWRKKPDRFYFSKVFEGYMKREFEVLPVRDIHNLPKYIKHILASRYDLIVTEKETIPEWTDNLRLCEYCGEWAPSLKSVQCASCNGHFHMACVKPPLLAKPSRGYGWTCAPCTLQREEETEENGITKTTRSALARPKPRPRKEKYTGANGVPLEDEPLRYYKMWPYRYFGAYLDAEDALEEEDFIYCRAPVRVGQKYQAVVGEMGTERRPADLPERGGEGTVEVLSTVCHMTPEQIEEVEGRRKTLRPTTDRTVDWLSELITRCSIAHANGQPFNTVTMKNPLRQRKWAKSETRYTDREWDDWEKQAFEDGTATYNAELYRLREEYLPNRPMPDIVRYFTLYKNAKLKEENKIHAASSTTVRRSFIPERPRVLNDDEESVIRVEPNSIRPGPCGSCKTSTSAVWYKAPRNLAYPALCSFCGIAYRKYGDANAKASREEVPSHKGKAQTGEKREGTPLTSTSNKRAKTTATTTTAATPTAPAPIIVPSKQLSCQLCKKSGPLGRVLKCKSCSLTAHAVVLGAVLSPDKAPDDWVCEICSNVKTMEASLDTTCLLCPRSEKTIPADKESDFLRACKPTEGQGWVHSLCALVIPEVSFSEASSMRAVEGISTVNPNRWLSPCALCKEIHGAVVKCGDCAKEFHPVCAFRAGYRLGFELLPVKNVRKDPSPIVVYKRETGAMNLHFWCSSHSTNGRKIYDLCDGNDIAESVVQLYARTYKQAAVENTHGLLRKARRLDHVLERAQAEEPPSESTDDTRCYLCKTEYSPYFHPVNVNPNNLTYMCHSCHFKTQTPTVVPMIS</sequence>
<dbReference type="GO" id="GO:0036205">
    <property type="term" value="P:histone catabolic process"/>
    <property type="evidence" value="ECO:0007669"/>
    <property type="project" value="TreeGrafter"/>
</dbReference>
<dbReference type="SUPFAM" id="SSF57903">
    <property type="entry name" value="FYVE/PHD zinc finger"/>
    <property type="match status" value="2"/>
</dbReference>
<dbReference type="PROSITE" id="PS50016">
    <property type="entry name" value="ZF_PHD_2"/>
    <property type="match status" value="1"/>
</dbReference>
<dbReference type="Pfam" id="PF13832">
    <property type="entry name" value="zf-HC5HC2H_2"/>
    <property type="match status" value="1"/>
</dbReference>
<evidence type="ECO:0000256" key="5">
    <source>
        <dbReference type="SAM" id="MobiDB-lite"/>
    </source>
</evidence>
<dbReference type="Gene3D" id="1.10.10.60">
    <property type="entry name" value="Homeodomain-like"/>
    <property type="match status" value="1"/>
</dbReference>
<organism evidence="9 10">
    <name type="scientific">Sistotremastrum suecicum HHB10207 ss-3</name>
    <dbReference type="NCBI Taxonomy" id="1314776"/>
    <lineage>
        <taxon>Eukaryota</taxon>
        <taxon>Fungi</taxon>
        <taxon>Dikarya</taxon>
        <taxon>Basidiomycota</taxon>
        <taxon>Agaricomycotina</taxon>
        <taxon>Agaricomycetes</taxon>
        <taxon>Sistotremastrales</taxon>
        <taxon>Sistotremastraceae</taxon>
        <taxon>Sistotremastrum</taxon>
    </lineage>
</organism>
<name>A0A166D6A7_9AGAM</name>
<dbReference type="InterPro" id="IPR000679">
    <property type="entry name" value="Znf_GATA"/>
</dbReference>
<dbReference type="PROSITE" id="PS51805">
    <property type="entry name" value="EPHD"/>
    <property type="match status" value="1"/>
</dbReference>
<dbReference type="InterPro" id="IPR001965">
    <property type="entry name" value="Znf_PHD"/>
</dbReference>
<proteinExistence type="predicted"/>
<evidence type="ECO:0000256" key="3">
    <source>
        <dbReference type="ARBA" id="ARBA00022833"/>
    </source>
</evidence>
<keyword evidence="2 4" id="KW-0863">Zinc-finger</keyword>
<dbReference type="Pfam" id="PF00628">
    <property type="entry name" value="PHD"/>
    <property type="match status" value="1"/>
</dbReference>
<dbReference type="STRING" id="1314776.A0A166D6A7"/>
<evidence type="ECO:0000256" key="2">
    <source>
        <dbReference type="ARBA" id="ARBA00022771"/>
    </source>
</evidence>
<dbReference type="Pfam" id="PF01426">
    <property type="entry name" value="BAH"/>
    <property type="match status" value="1"/>
</dbReference>
<feature type="region of interest" description="Disordered" evidence="5">
    <location>
        <begin position="238"/>
        <end position="267"/>
    </location>
</feature>
<feature type="domain" description="PHD-type" evidence="6">
    <location>
        <begin position="181"/>
        <end position="233"/>
    </location>
</feature>
<accession>A0A166D6A7</accession>
<dbReference type="Gene3D" id="3.30.40.10">
    <property type="entry name" value="Zinc/RING finger domain, C3HC4 (zinc finger)"/>
    <property type="match status" value="3"/>
</dbReference>
<dbReference type="GO" id="GO:0004842">
    <property type="term" value="F:ubiquitin-protein transferase activity"/>
    <property type="evidence" value="ECO:0007669"/>
    <property type="project" value="TreeGrafter"/>
</dbReference>
<dbReference type="PROSITE" id="PS51038">
    <property type="entry name" value="BAH"/>
    <property type="match status" value="1"/>
</dbReference>
<dbReference type="InterPro" id="IPR043151">
    <property type="entry name" value="BAH_sf"/>
</dbReference>
<dbReference type="GO" id="GO:0003682">
    <property type="term" value="F:chromatin binding"/>
    <property type="evidence" value="ECO:0007669"/>
    <property type="project" value="InterPro"/>
</dbReference>
<dbReference type="GO" id="GO:0008270">
    <property type="term" value="F:zinc ion binding"/>
    <property type="evidence" value="ECO:0007669"/>
    <property type="project" value="UniProtKB-KW"/>
</dbReference>
<dbReference type="PANTHER" id="PTHR47672:SF1">
    <property type="entry name" value="E3 UBIQUITIN-PROTEIN LIGASE SNT2"/>
    <property type="match status" value="1"/>
</dbReference>
<protein>
    <recommendedName>
        <fullName evidence="11">PHD-type domain-containing protein</fullName>
    </recommendedName>
</protein>
<dbReference type="PROSITE" id="PS01359">
    <property type="entry name" value="ZF_PHD_1"/>
    <property type="match status" value="1"/>
</dbReference>
<dbReference type="InterPro" id="IPR011011">
    <property type="entry name" value="Znf_FYVE_PHD"/>
</dbReference>
<dbReference type="SMART" id="SM00401">
    <property type="entry name" value="ZnF_GATA"/>
    <property type="match status" value="1"/>
</dbReference>
<feature type="domain" description="BAH" evidence="7">
    <location>
        <begin position="14"/>
        <end position="144"/>
    </location>
</feature>
<evidence type="ECO:0000259" key="6">
    <source>
        <dbReference type="PROSITE" id="PS50016"/>
    </source>
</evidence>